<dbReference type="Gene3D" id="1.10.10.10">
    <property type="entry name" value="Winged helix-like DNA-binding domain superfamily/Winged helix DNA-binding domain"/>
    <property type="match status" value="1"/>
</dbReference>
<dbReference type="KEGG" id="woc:BA177_15985"/>
<proteinExistence type="inferred from homology"/>
<accession>A0A193LJ58</accession>
<dbReference type="InterPro" id="IPR005119">
    <property type="entry name" value="LysR_subst-bd"/>
</dbReference>
<dbReference type="PANTHER" id="PTHR30419">
    <property type="entry name" value="HTH-TYPE TRANSCRIPTIONAL REGULATOR YBHD"/>
    <property type="match status" value="1"/>
</dbReference>
<dbReference type="SUPFAM" id="SSF53850">
    <property type="entry name" value="Periplasmic binding protein-like II"/>
    <property type="match status" value="1"/>
</dbReference>
<evidence type="ECO:0000256" key="1">
    <source>
        <dbReference type="ARBA" id="ARBA00009437"/>
    </source>
</evidence>
<dbReference type="PROSITE" id="PS50931">
    <property type="entry name" value="HTH_LYSR"/>
    <property type="match status" value="1"/>
</dbReference>
<comment type="similarity">
    <text evidence="1">Belongs to the LysR transcriptional regulatory family.</text>
</comment>
<dbReference type="GO" id="GO:0005829">
    <property type="term" value="C:cytosol"/>
    <property type="evidence" value="ECO:0007669"/>
    <property type="project" value="TreeGrafter"/>
</dbReference>
<organism evidence="6 7">
    <name type="scientific">Woeseia oceani</name>
    <dbReference type="NCBI Taxonomy" id="1548547"/>
    <lineage>
        <taxon>Bacteria</taxon>
        <taxon>Pseudomonadati</taxon>
        <taxon>Pseudomonadota</taxon>
        <taxon>Gammaproteobacteria</taxon>
        <taxon>Woeseiales</taxon>
        <taxon>Woeseiaceae</taxon>
        <taxon>Woeseia</taxon>
    </lineage>
</organism>
<dbReference type="InterPro" id="IPR000847">
    <property type="entry name" value="LysR_HTH_N"/>
</dbReference>
<evidence type="ECO:0000313" key="7">
    <source>
        <dbReference type="Proteomes" id="UP000092695"/>
    </source>
</evidence>
<evidence type="ECO:0000313" key="6">
    <source>
        <dbReference type="EMBL" id="ANO52483.1"/>
    </source>
</evidence>
<evidence type="ECO:0000259" key="5">
    <source>
        <dbReference type="PROSITE" id="PS50931"/>
    </source>
</evidence>
<evidence type="ECO:0000256" key="3">
    <source>
        <dbReference type="ARBA" id="ARBA00023125"/>
    </source>
</evidence>
<dbReference type="OrthoDB" id="9771171at2"/>
<dbReference type="InterPro" id="IPR050950">
    <property type="entry name" value="HTH-type_LysR_regulators"/>
</dbReference>
<gene>
    <name evidence="6" type="ORF">BA177_15985</name>
</gene>
<dbReference type="GO" id="GO:0003677">
    <property type="term" value="F:DNA binding"/>
    <property type="evidence" value="ECO:0007669"/>
    <property type="project" value="UniProtKB-KW"/>
</dbReference>
<protein>
    <submittedName>
        <fullName evidence="6">LysR family transcriptional regulator</fullName>
    </submittedName>
</protein>
<reference evidence="6 7" key="1">
    <citation type="submission" date="2016-06" db="EMBL/GenBank/DDBJ databases">
        <title>Complete genome sequence of a deep-branching marine Gamma Proteobacterium Woeseia oceani type strain XK5.</title>
        <authorList>
            <person name="Mu D."/>
            <person name="Du Z."/>
        </authorList>
    </citation>
    <scope>NUCLEOTIDE SEQUENCE [LARGE SCALE GENOMIC DNA]</scope>
    <source>
        <strain evidence="6 7">XK5</strain>
    </source>
</reference>
<dbReference type="EMBL" id="CP016268">
    <property type="protein sequence ID" value="ANO52483.1"/>
    <property type="molecule type" value="Genomic_DNA"/>
</dbReference>
<dbReference type="CDD" id="cd05466">
    <property type="entry name" value="PBP2_LTTR_substrate"/>
    <property type="match status" value="1"/>
</dbReference>
<dbReference type="RefSeq" id="WP_068617843.1">
    <property type="nucleotide sequence ID" value="NZ_CP016268.1"/>
</dbReference>
<dbReference type="Pfam" id="PF00126">
    <property type="entry name" value="HTH_1"/>
    <property type="match status" value="1"/>
</dbReference>
<evidence type="ECO:0000256" key="4">
    <source>
        <dbReference type="ARBA" id="ARBA00023163"/>
    </source>
</evidence>
<dbReference type="Pfam" id="PF03466">
    <property type="entry name" value="LysR_substrate"/>
    <property type="match status" value="1"/>
</dbReference>
<dbReference type="InterPro" id="IPR036390">
    <property type="entry name" value="WH_DNA-bd_sf"/>
</dbReference>
<dbReference type="STRING" id="1548547.BA177_15985"/>
<dbReference type="Gene3D" id="3.40.190.10">
    <property type="entry name" value="Periplasmic binding protein-like II"/>
    <property type="match status" value="2"/>
</dbReference>
<keyword evidence="3" id="KW-0238">DNA-binding</keyword>
<dbReference type="GO" id="GO:0003700">
    <property type="term" value="F:DNA-binding transcription factor activity"/>
    <property type="evidence" value="ECO:0007669"/>
    <property type="project" value="InterPro"/>
</dbReference>
<dbReference type="Proteomes" id="UP000092695">
    <property type="component" value="Chromosome"/>
</dbReference>
<dbReference type="PANTHER" id="PTHR30419:SF8">
    <property type="entry name" value="NITROGEN ASSIMILATION TRANSCRIPTIONAL ACTIVATOR-RELATED"/>
    <property type="match status" value="1"/>
</dbReference>
<feature type="domain" description="HTH lysR-type" evidence="5">
    <location>
        <begin position="22"/>
        <end position="79"/>
    </location>
</feature>
<keyword evidence="7" id="KW-1185">Reference proteome</keyword>
<dbReference type="AlphaFoldDB" id="A0A193LJ58"/>
<sequence length="329" mass="36757">MTQAPPDSYLSATDPEHLVWQLDWNLLRTFTVIVQEGGITAAANKLRLKQPTVSNALRRLEESLGQRLVERGPRAFRVTRQGQALYRESVDIFGSVNRLSIALRDIPDDVQGKASIRMASHVVCPLVDEALSEFHQRHPQAVVAISVSASTVAVEAVLEKRCAMAICLVNEQLESLDYTVLYREHFGFFCGPQHPLFGKSGLTMADLKGEYSVSFGADQLDGVLRPIALLREQAELHTHISGVSTNLEEVRRMIIANLGIGPLPIHAVERDVRDGLLWRLPPYDHPPEVSIYIVRNPKARLNRAEERFSEILLEKVAATPLDERTYGLD</sequence>
<keyword evidence="4" id="KW-0804">Transcription</keyword>
<dbReference type="PRINTS" id="PR00039">
    <property type="entry name" value="HTHLYSR"/>
</dbReference>
<evidence type="ECO:0000256" key="2">
    <source>
        <dbReference type="ARBA" id="ARBA00023015"/>
    </source>
</evidence>
<name>A0A193LJ58_9GAMM</name>
<keyword evidence="2" id="KW-0805">Transcription regulation</keyword>
<dbReference type="InterPro" id="IPR036388">
    <property type="entry name" value="WH-like_DNA-bd_sf"/>
</dbReference>
<dbReference type="SUPFAM" id="SSF46785">
    <property type="entry name" value="Winged helix' DNA-binding domain"/>
    <property type="match status" value="1"/>
</dbReference>